<dbReference type="HOGENOM" id="CLU_027949_0_2_0"/>
<dbReference type="OrthoDB" id="9787129at2"/>
<evidence type="ECO:0000256" key="1">
    <source>
        <dbReference type="SAM" id="Phobius"/>
    </source>
</evidence>
<keyword evidence="1" id="KW-1133">Transmembrane helix</keyword>
<dbReference type="eggNOG" id="COG2610">
    <property type="taxonomic scope" value="Bacteria"/>
</dbReference>
<feature type="transmembrane region" description="Helical" evidence="1">
    <location>
        <begin position="229"/>
        <end position="246"/>
    </location>
</feature>
<dbReference type="PANTHER" id="PTHR30354:SF11">
    <property type="entry name" value="PERMEASE"/>
    <property type="match status" value="1"/>
</dbReference>
<dbReference type="GO" id="GO:0015128">
    <property type="term" value="F:gluconate transmembrane transporter activity"/>
    <property type="evidence" value="ECO:0007669"/>
    <property type="project" value="InterPro"/>
</dbReference>
<dbReference type="KEGG" id="kol:Kole_1769"/>
<keyword evidence="1" id="KW-0472">Membrane</keyword>
<feature type="transmembrane region" description="Helical" evidence="1">
    <location>
        <begin position="300"/>
        <end position="321"/>
    </location>
</feature>
<feature type="transmembrane region" description="Helical" evidence="1">
    <location>
        <begin position="421"/>
        <end position="446"/>
    </location>
</feature>
<feature type="transmembrane region" description="Helical" evidence="1">
    <location>
        <begin position="102"/>
        <end position="124"/>
    </location>
</feature>
<dbReference type="InterPro" id="IPR003474">
    <property type="entry name" value="Glcn_transporter"/>
</dbReference>
<reference evidence="2 3" key="1">
    <citation type="submission" date="2009-06" db="EMBL/GenBank/DDBJ databases">
        <title>Complete sequence of Thermotogales bacterium TBF 19.5.1.</title>
        <authorList>
            <consortium name="US DOE Joint Genome Institute"/>
            <person name="Lucas S."/>
            <person name="Copeland A."/>
            <person name="Lapidus A."/>
            <person name="Glavina del Rio T."/>
            <person name="Tice H."/>
            <person name="Bruce D."/>
            <person name="Goodwin L."/>
            <person name="Pitluck S."/>
            <person name="Chertkov O."/>
            <person name="Brettin T."/>
            <person name="Detter J.C."/>
            <person name="Han C."/>
            <person name="Schmutz J."/>
            <person name="Larimer F."/>
            <person name="Land M."/>
            <person name="Hauser L."/>
            <person name="Kyrpides N."/>
            <person name="Ovchinnikova G."/>
            <person name="Noll K."/>
        </authorList>
    </citation>
    <scope>NUCLEOTIDE SEQUENCE [LARGE SCALE GENOMIC DNA]</scope>
    <source>
        <strain evidence="3">ATCC BAA-1733 / DSM 21960 / TBF 19.5.1</strain>
    </source>
</reference>
<feature type="transmembrane region" description="Helical" evidence="1">
    <location>
        <begin position="258"/>
        <end position="280"/>
    </location>
</feature>
<feature type="transmembrane region" description="Helical" evidence="1">
    <location>
        <begin position="341"/>
        <end position="370"/>
    </location>
</feature>
<dbReference type="Pfam" id="PF02447">
    <property type="entry name" value="GntP_permease"/>
    <property type="match status" value="1"/>
</dbReference>
<dbReference type="PIRSF" id="PIRSF002746">
    <property type="entry name" value="Gluconate_transporter"/>
    <property type="match status" value="1"/>
</dbReference>
<protein>
    <submittedName>
        <fullName evidence="2">Gluconate transporter</fullName>
    </submittedName>
</protein>
<feature type="transmembrane region" description="Helical" evidence="1">
    <location>
        <begin position="382"/>
        <end position="401"/>
    </location>
</feature>
<dbReference type="STRING" id="521045.Kole_1769"/>
<keyword evidence="1" id="KW-0812">Transmembrane</keyword>
<organism evidence="2 3">
    <name type="scientific">Kosmotoga olearia (strain ATCC BAA-1733 / DSM 21960 / TBF 19.5.1)</name>
    <dbReference type="NCBI Taxonomy" id="521045"/>
    <lineage>
        <taxon>Bacteria</taxon>
        <taxon>Thermotogati</taxon>
        <taxon>Thermotogota</taxon>
        <taxon>Thermotogae</taxon>
        <taxon>Kosmotogales</taxon>
        <taxon>Kosmotogaceae</taxon>
        <taxon>Kosmotoga</taxon>
    </lineage>
</organism>
<dbReference type="GO" id="GO:0005886">
    <property type="term" value="C:plasma membrane"/>
    <property type="evidence" value="ECO:0007669"/>
    <property type="project" value="TreeGrafter"/>
</dbReference>
<proteinExistence type="predicted"/>
<sequence>MGIWLVILLFLSIFFIIISTVRWKLHPFLALLFAAFGFGLLSGMKLPDIISSITGGFGGTVGAIGIVIVAGTIIGTFLEKSGGAYTMAESVLKVTGKKNVPLAMGIIGYIVSIPVFCDSGFVILSPLNKALTKRAGISLAASAIALSLGLYATHTMVPPTPGPIAAAGILGADLGVVILWGLLVSIPALLVGWLFAVRAGKRIKIDPEPELTEENIAAKMKEAPSASKAFLPIVVPIILILLKSISDFPTRPFGDGAFRQLIGFIGHPVTALMIGILIAFTLPKKLDKEMLSTSGWVGEALVNAAIIIMITAAGGAFGKVLQNSGIAKVIGDTLARANLGIWLPFIIAAGIKTAQGSSTVSIITTASLMAPLMEPLGFTSTVAKALVVVAIGAGSMVVSHANDSYFWVVTQFSRMDVKLGYRLQTLGTLLEGLTAAVLVWIISLGVL</sequence>
<feature type="transmembrane region" description="Helical" evidence="1">
    <location>
        <begin position="136"/>
        <end position="154"/>
    </location>
</feature>
<accession>C5CFW0</accession>
<dbReference type="NCBIfam" id="TIGR00791">
    <property type="entry name" value="gntP"/>
    <property type="match status" value="1"/>
</dbReference>
<feature type="transmembrane region" description="Helical" evidence="1">
    <location>
        <begin position="25"/>
        <end position="44"/>
    </location>
</feature>
<feature type="transmembrane region" description="Helical" evidence="1">
    <location>
        <begin position="174"/>
        <end position="196"/>
    </location>
</feature>
<dbReference type="PANTHER" id="PTHR30354">
    <property type="entry name" value="GNT FAMILY GLUCONATE TRANSPORTER"/>
    <property type="match status" value="1"/>
</dbReference>
<dbReference type="EMBL" id="CP001634">
    <property type="protein sequence ID" value="ACR80454.1"/>
    <property type="molecule type" value="Genomic_DNA"/>
</dbReference>
<dbReference type="AlphaFoldDB" id="C5CFW0"/>
<keyword evidence="3" id="KW-1185">Reference proteome</keyword>
<gene>
    <name evidence="2" type="ordered locus">Kole_1769</name>
</gene>
<dbReference type="Proteomes" id="UP000002382">
    <property type="component" value="Chromosome"/>
</dbReference>
<evidence type="ECO:0000313" key="3">
    <source>
        <dbReference type="Proteomes" id="UP000002382"/>
    </source>
</evidence>
<name>C5CFW0_KOSOT</name>
<evidence type="ECO:0000313" key="2">
    <source>
        <dbReference type="EMBL" id="ACR80454.1"/>
    </source>
</evidence>
<dbReference type="RefSeq" id="WP_015869098.1">
    <property type="nucleotide sequence ID" value="NC_012785.1"/>
</dbReference>
<reference evidence="2 3" key="2">
    <citation type="journal article" date="2011" name="J. Bacteriol.">
        <title>Genome Sequence of Kosmotoga olearia Strain TBF 19.5.1, a Thermophilic Bacterium with a Wide Growth Temperature Range, Isolated from the Troll B Oil Platform in the North Sea.</title>
        <authorList>
            <person name="Swithers K.S."/>
            <person name="Dipippo J.L."/>
            <person name="Bruce D.C."/>
            <person name="Detter C."/>
            <person name="Tapia R."/>
            <person name="Han S."/>
            <person name="Goodwin L.A."/>
            <person name="Han J."/>
            <person name="Woyke T."/>
            <person name="Pitluck S."/>
            <person name="Pennacchio L."/>
            <person name="Nolan M."/>
            <person name="Mikhailova N."/>
            <person name="Land M.L."/>
            <person name="Nesbo C.L."/>
            <person name="Gogarten J.P."/>
            <person name="Noll K.M."/>
        </authorList>
    </citation>
    <scope>NUCLEOTIDE SEQUENCE [LARGE SCALE GENOMIC DNA]</scope>
    <source>
        <strain evidence="3">ATCC BAA-1733 / DSM 21960 / TBF 19.5.1</strain>
    </source>
</reference>
<feature type="transmembrane region" description="Helical" evidence="1">
    <location>
        <begin position="56"/>
        <end position="78"/>
    </location>
</feature>